<dbReference type="EMBL" id="JACHMM010000001">
    <property type="protein sequence ID" value="MBB5789535.1"/>
    <property type="molecule type" value="Genomic_DNA"/>
</dbReference>
<protein>
    <submittedName>
        <fullName evidence="1">Uncharacterized protein</fullName>
    </submittedName>
</protein>
<dbReference type="RefSeq" id="WP_184824960.1">
    <property type="nucleotide sequence ID" value="NZ_JACHMM010000001.1"/>
</dbReference>
<sequence length="102" mass="11483">MTPRQLAAWARGFVAYDGGPETLPLVTLDGIYDDAEFTGLALDQVDEWTIEEARVLVAGAPSRFFGDSPLESRTLTQGRPRRWRRSLLAGRWRLAARRRPSP</sequence>
<accession>A0A7W9LMR6</accession>
<gene>
    <name evidence="1" type="ORF">HD601_004110</name>
</gene>
<dbReference type="AlphaFoldDB" id="A0A7W9LMR6"/>
<reference evidence="1 2" key="1">
    <citation type="submission" date="2020-08" db="EMBL/GenBank/DDBJ databases">
        <title>Sequencing the genomes of 1000 actinobacteria strains.</title>
        <authorList>
            <person name="Klenk H.-P."/>
        </authorList>
    </citation>
    <scope>NUCLEOTIDE SEQUENCE [LARGE SCALE GENOMIC DNA]</scope>
    <source>
        <strain evidence="1 2">DSM 102122</strain>
    </source>
</reference>
<evidence type="ECO:0000313" key="1">
    <source>
        <dbReference type="EMBL" id="MBB5789535.1"/>
    </source>
</evidence>
<name>A0A7W9LMR6_9ACTN</name>
<evidence type="ECO:0000313" key="2">
    <source>
        <dbReference type="Proteomes" id="UP000542813"/>
    </source>
</evidence>
<comment type="caution">
    <text evidence="1">The sequence shown here is derived from an EMBL/GenBank/DDBJ whole genome shotgun (WGS) entry which is preliminary data.</text>
</comment>
<keyword evidence="2" id="KW-1185">Reference proteome</keyword>
<dbReference type="Proteomes" id="UP000542813">
    <property type="component" value="Unassembled WGS sequence"/>
</dbReference>
<organism evidence="1 2">
    <name type="scientific">Jiangella mangrovi</name>
    <dbReference type="NCBI Taxonomy" id="1524084"/>
    <lineage>
        <taxon>Bacteria</taxon>
        <taxon>Bacillati</taxon>
        <taxon>Actinomycetota</taxon>
        <taxon>Actinomycetes</taxon>
        <taxon>Jiangellales</taxon>
        <taxon>Jiangellaceae</taxon>
        <taxon>Jiangella</taxon>
    </lineage>
</organism>
<proteinExistence type="predicted"/>